<gene>
    <name evidence="3" type="ORF">AVDCRST_MAG04-3578</name>
</gene>
<dbReference type="EMBL" id="CADCTL010000261">
    <property type="protein sequence ID" value="CAA9278630.1"/>
    <property type="molecule type" value="Genomic_DNA"/>
</dbReference>
<evidence type="ECO:0000313" key="3">
    <source>
        <dbReference type="EMBL" id="CAA9278630.1"/>
    </source>
</evidence>
<protein>
    <submittedName>
        <fullName evidence="3">Uncharacterized protein</fullName>
    </submittedName>
</protein>
<name>A0A6J4JGQ0_9PROT</name>
<evidence type="ECO:0000256" key="2">
    <source>
        <dbReference type="SAM" id="Phobius"/>
    </source>
</evidence>
<keyword evidence="2" id="KW-1133">Transmembrane helix</keyword>
<feature type="region of interest" description="Disordered" evidence="1">
    <location>
        <begin position="56"/>
        <end position="78"/>
    </location>
</feature>
<proteinExistence type="predicted"/>
<feature type="transmembrane region" description="Helical" evidence="2">
    <location>
        <begin position="12"/>
        <end position="45"/>
    </location>
</feature>
<sequence>MQGLFDGLRDWAWIATALMGAFAAACASLHLALPTALAAVAAGAIMMRKSEEEASGVVMKAPEPEAEPKQLPAFRPAA</sequence>
<keyword evidence="2" id="KW-0812">Transmembrane</keyword>
<accession>A0A6J4JGQ0</accession>
<keyword evidence="2" id="KW-0472">Membrane</keyword>
<reference evidence="3" key="1">
    <citation type="submission" date="2020-02" db="EMBL/GenBank/DDBJ databases">
        <authorList>
            <person name="Meier V. D."/>
        </authorList>
    </citation>
    <scope>NUCLEOTIDE SEQUENCE</scope>
    <source>
        <strain evidence="3">AVDCRST_MAG04</strain>
    </source>
</reference>
<dbReference type="AlphaFoldDB" id="A0A6J4JGQ0"/>
<organism evidence="3">
    <name type="scientific">uncultured Acetobacteraceae bacterium</name>
    <dbReference type="NCBI Taxonomy" id="169975"/>
    <lineage>
        <taxon>Bacteria</taxon>
        <taxon>Pseudomonadati</taxon>
        <taxon>Pseudomonadota</taxon>
        <taxon>Alphaproteobacteria</taxon>
        <taxon>Acetobacterales</taxon>
        <taxon>Acetobacteraceae</taxon>
        <taxon>environmental samples</taxon>
    </lineage>
</organism>
<evidence type="ECO:0000256" key="1">
    <source>
        <dbReference type="SAM" id="MobiDB-lite"/>
    </source>
</evidence>